<gene>
    <name evidence="1" type="ORF">AT705_02245</name>
</gene>
<dbReference type="EMBL" id="CP013611">
    <property type="protein sequence ID" value="ALU41846.1"/>
    <property type="molecule type" value="Genomic_DNA"/>
</dbReference>
<dbReference type="AlphaFoldDB" id="A0A0U3HW63"/>
<sequence length="225" mass="25589">MEFYPPKAVAATSIEGLLTFIKNNLVEGQRLCDTPGLVEQLMGLRHSISDVLDHIVHSLEQATPNSYGKNSFVLYQDDTLMLRAVVWEPRTDHQYSQEDENLFAYGLCHDHNFELLTLGLSGTGYTTHMYEYQHKGSPYKEGEEIDIHFNGDFILDEGCVLYMDKSRDLHSQSPPDELSMSLNIIVDRGEKARPLFVDTQSKRVISFGNAMDSAHYLQKLQQVLT</sequence>
<dbReference type="RefSeq" id="WP_058795300.1">
    <property type="nucleotide sequence ID" value="NZ_CP013611.1"/>
</dbReference>
<protein>
    <submittedName>
        <fullName evidence="1">Uncharacterized protein</fullName>
    </submittedName>
</protein>
<evidence type="ECO:0000313" key="1">
    <source>
        <dbReference type="EMBL" id="ALU41846.1"/>
    </source>
</evidence>
<organism evidence="1 2">
    <name type="scientific">Pseudoalteromonas rubra</name>
    <dbReference type="NCBI Taxonomy" id="43658"/>
    <lineage>
        <taxon>Bacteria</taxon>
        <taxon>Pseudomonadati</taxon>
        <taxon>Pseudomonadota</taxon>
        <taxon>Gammaproteobacteria</taxon>
        <taxon>Alteromonadales</taxon>
        <taxon>Pseudoalteromonadaceae</taxon>
        <taxon>Pseudoalteromonas</taxon>
    </lineage>
</organism>
<evidence type="ECO:0000313" key="2">
    <source>
        <dbReference type="Proteomes" id="UP000069015"/>
    </source>
</evidence>
<name>A0A0U3HW63_9GAMM</name>
<reference evidence="1 2" key="1">
    <citation type="submission" date="2015-12" db="EMBL/GenBank/DDBJ databases">
        <title>Complete genome sequence of Pseudoalteromonas rubra SCSIO 6842, harboring a conjugative plasmid.</title>
        <authorList>
            <person name="Li B."/>
            <person name="Wang X."/>
        </authorList>
    </citation>
    <scope>NUCLEOTIDE SEQUENCE [LARGE SCALE GENOMIC DNA]</scope>
    <source>
        <strain evidence="1 2">SCSIO 6842</strain>
    </source>
</reference>
<accession>A0A0U3HW63</accession>
<dbReference type="KEGG" id="prr:AT705_02245"/>
<dbReference type="Proteomes" id="UP000069015">
    <property type="component" value="Chromosome 1"/>
</dbReference>
<proteinExistence type="predicted"/>